<proteinExistence type="predicted"/>
<dbReference type="PANTHER" id="PTHR16295:SF10">
    <property type="entry name" value="EXPRESSED PROTEIN"/>
    <property type="match status" value="1"/>
</dbReference>
<dbReference type="AlphaFoldDB" id="A0A1S3IG03"/>
<accession>A0A1S3IG03</accession>
<evidence type="ECO:0000259" key="6">
    <source>
        <dbReference type="PROSITE" id="PS50145"/>
    </source>
</evidence>
<sequence length="712" mass="79363">MEGGCEAEMKFCSNCKRDIASSNYMMHEIHCKRNIVLCKNCNEPVPRSEMDNHFEENHATIGCELCGLEVEKLDIESHKDNCPKRPQSCCFCELEFPADDLPNHISYCGTRTEQCFKCAQFIMLKDQDKHDETNCTYPQNTNGHTPLNRRTETPEVVELNPFSMQELERMMNRAQVGVGGRINNPVGRGGGRRGGVKVTNAARRTQGGRGVAQGTNSLLKKMSNESRQSRKTPGRNLNQSLADGDDGEDLDHLLALHLAHDLNSATETEGGTEADLLQYLNEIEEETPSDDISSHNFYMPDDPALPCEHCGVDIPASMLLQHQNNCLQDITSVSNSQTTGNRQRNNQQQHLPSTPSALPHIVDNLSYVAAQEWYSQPVPAEFTTADDVMLPCEFCDALFPIDFLVQHQAVCPSNVTQTPRVMSPAVQHTRIPPRINSVTAELETGRDSRRTLRRQQDPSFRMLDSDTELKSQKNSSETTGQKNKAKMTKVDNSQKTVNRITGHAQGFSQTAFPAQKVEARDKWVRAEEPVSSMRQDTRRKNSASRTQEILHDLVTPPPITSYDLLGHLNPKDRGSKGVKNTKNRSSYERPGATASHDKNRTPQNDKSLAWSGSPHSGAQPKNKPSLAQRSEEDDSSVKANAGYQASFATRGSTEPRRGRRSRNVPAATIRSDALDYLGPSLRVETQEGGPQDWEEGEGRSKRTSRSRTKKDL</sequence>
<feature type="compositionally biased region" description="Basic and acidic residues" evidence="5">
    <location>
        <begin position="519"/>
        <end position="528"/>
    </location>
</feature>
<feature type="region of interest" description="Disordered" evidence="5">
    <location>
        <begin position="519"/>
        <end position="712"/>
    </location>
</feature>
<keyword evidence="3 4" id="KW-0862">Zinc</keyword>
<keyword evidence="1 4" id="KW-0479">Metal-binding</keyword>
<evidence type="ECO:0000256" key="3">
    <source>
        <dbReference type="ARBA" id="ARBA00022833"/>
    </source>
</evidence>
<feature type="region of interest" description="Disordered" evidence="5">
    <location>
        <begin position="335"/>
        <end position="356"/>
    </location>
</feature>
<gene>
    <name evidence="8" type="primary">LOC106163678</name>
</gene>
<dbReference type="InterPro" id="IPR001293">
    <property type="entry name" value="Znf_TRAF"/>
</dbReference>
<dbReference type="SUPFAM" id="SSF49599">
    <property type="entry name" value="TRAF domain-like"/>
    <property type="match status" value="1"/>
</dbReference>
<dbReference type="InterPro" id="IPR013083">
    <property type="entry name" value="Znf_RING/FYVE/PHD"/>
</dbReference>
<feature type="compositionally biased region" description="Basic and acidic residues" evidence="5">
    <location>
        <begin position="443"/>
        <end position="456"/>
    </location>
</feature>
<evidence type="ECO:0000256" key="2">
    <source>
        <dbReference type="ARBA" id="ARBA00022771"/>
    </source>
</evidence>
<evidence type="ECO:0000256" key="4">
    <source>
        <dbReference type="PROSITE-ProRule" id="PRU00207"/>
    </source>
</evidence>
<keyword evidence="2 4" id="KW-0863">Zinc-finger</keyword>
<dbReference type="Gene3D" id="3.30.40.10">
    <property type="entry name" value="Zinc/RING finger domain, C3HC4 (zinc finger)"/>
    <property type="match status" value="2"/>
</dbReference>
<feature type="zinc finger region" description="TRAF-type" evidence="4">
    <location>
        <begin position="27"/>
        <end position="101"/>
    </location>
</feature>
<dbReference type="Proteomes" id="UP000085678">
    <property type="component" value="Unplaced"/>
</dbReference>
<protein>
    <submittedName>
        <fullName evidence="8">TRAF-type zinc finger domain-containing protein 1 isoform X2</fullName>
    </submittedName>
</protein>
<dbReference type="RefSeq" id="XP_013396796.1">
    <property type="nucleotide sequence ID" value="XM_013541342.2"/>
</dbReference>
<dbReference type="GeneID" id="106163678"/>
<keyword evidence="7" id="KW-1185">Reference proteome</keyword>
<feature type="domain" description="TRAF-type" evidence="6">
    <location>
        <begin position="27"/>
        <end position="101"/>
    </location>
</feature>
<feature type="region of interest" description="Disordered" evidence="5">
    <location>
        <begin position="442"/>
        <end position="494"/>
    </location>
</feature>
<dbReference type="InterPro" id="IPR049439">
    <property type="entry name" value="TRAFD1-XIAF1_Znf"/>
</dbReference>
<reference evidence="8" key="1">
    <citation type="submission" date="2025-08" db="UniProtKB">
        <authorList>
            <consortium name="RefSeq"/>
        </authorList>
    </citation>
    <scope>IDENTIFICATION</scope>
    <source>
        <tissue evidence="8">Gonads</tissue>
    </source>
</reference>
<dbReference type="Pfam" id="PF21366">
    <property type="entry name" value="TRAFD1-XIAF1_ZnF"/>
    <property type="match status" value="1"/>
</dbReference>
<dbReference type="PANTHER" id="PTHR16295">
    <property type="entry name" value="TRAF-TYPE ZINC FINGER PROTEIN-RELATED"/>
    <property type="match status" value="1"/>
</dbReference>
<feature type="compositionally biased region" description="Basic residues" evidence="5">
    <location>
        <begin position="701"/>
        <end position="712"/>
    </location>
</feature>
<name>A0A1S3IG03_LINAN</name>
<evidence type="ECO:0000313" key="7">
    <source>
        <dbReference type="Proteomes" id="UP000085678"/>
    </source>
</evidence>
<organism evidence="7 8">
    <name type="scientific">Lingula anatina</name>
    <name type="common">Brachiopod</name>
    <name type="synonym">Lingula unguis</name>
    <dbReference type="NCBI Taxonomy" id="7574"/>
    <lineage>
        <taxon>Eukaryota</taxon>
        <taxon>Metazoa</taxon>
        <taxon>Spiralia</taxon>
        <taxon>Lophotrochozoa</taxon>
        <taxon>Brachiopoda</taxon>
        <taxon>Linguliformea</taxon>
        <taxon>Lingulata</taxon>
        <taxon>Lingulida</taxon>
        <taxon>Linguloidea</taxon>
        <taxon>Lingulidae</taxon>
        <taxon>Lingula</taxon>
    </lineage>
</organism>
<dbReference type="InterPro" id="IPR051986">
    <property type="entry name" value="Innate_Immune_Apopt_Reg"/>
</dbReference>
<dbReference type="PROSITE" id="PS50145">
    <property type="entry name" value="ZF_TRAF"/>
    <property type="match status" value="1"/>
</dbReference>
<dbReference type="GO" id="GO:0005739">
    <property type="term" value="C:mitochondrion"/>
    <property type="evidence" value="ECO:0007669"/>
    <property type="project" value="TreeGrafter"/>
</dbReference>
<feature type="region of interest" description="Disordered" evidence="5">
    <location>
        <begin position="179"/>
        <end position="245"/>
    </location>
</feature>
<evidence type="ECO:0000256" key="5">
    <source>
        <dbReference type="SAM" id="MobiDB-lite"/>
    </source>
</evidence>
<evidence type="ECO:0000313" key="8">
    <source>
        <dbReference type="RefSeq" id="XP_013396796.1"/>
    </source>
</evidence>
<feature type="compositionally biased region" description="Polar residues" evidence="5">
    <location>
        <begin position="472"/>
        <end position="482"/>
    </location>
</feature>
<evidence type="ECO:0000256" key="1">
    <source>
        <dbReference type="ARBA" id="ARBA00022723"/>
    </source>
</evidence>
<dbReference type="OrthoDB" id="193703at2759"/>
<dbReference type="GO" id="GO:0008270">
    <property type="term" value="F:zinc ion binding"/>
    <property type="evidence" value="ECO:0007669"/>
    <property type="project" value="UniProtKB-KW"/>
</dbReference>